<feature type="domain" description="NmrA-like" evidence="3">
    <location>
        <begin position="2"/>
        <end position="274"/>
    </location>
</feature>
<protein>
    <submittedName>
        <fullName evidence="4">NAD(P)-binding protein</fullName>
    </submittedName>
</protein>
<name>A0A6A6I058_9PLEO</name>
<proteinExistence type="inferred from homology"/>
<dbReference type="AlphaFoldDB" id="A0A6A6I058"/>
<dbReference type="OrthoDB" id="9997102at2759"/>
<evidence type="ECO:0000259" key="3">
    <source>
        <dbReference type="Pfam" id="PF05368"/>
    </source>
</evidence>
<dbReference type="GeneID" id="54572871"/>
<reference evidence="4" key="1">
    <citation type="journal article" date="2020" name="Stud. Mycol.">
        <title>101 Dothideomycetes genomes: a test case for predicting lifestyles and emergence of pathogens.</title>
        <authorList>
            <person name="Haridas S."/>
            <person name="Albert R."/>
            <person name="Binder M."/>
            <person name="Bloem J."/>
            <person name="Labutti K."/>
            <person name="Salamov A."/>
            <person name="Andreopoulos B."/>
            <person name="Baker S."/>
            <person name="Barry K."/>
            <person name="Bills G."/>
            <person name="Bluhm B."/>
            <person name="Cannon C."/>
            <person name="Castanera R."/>
            <person name="Culley D."/>
            <person name="Daum C."/>
            <person name="Ezra D."/>
            <person name="Gonzalez J."/>
            <person name="Henrissat B."/>
            <person name="Kuo A."/>
            <person name="Liang C."/>
            <person name="Lipzen A."/>
            <person name="Lutzoni F."/>
            <person name="Magnuson J."/>
            <person name="Mondo S."/>
            <person name="Nolan M."/>
            <person name="Ohm R."/>
            <person name="Pangilinan J."/>
            <person name="Park H.-J."/>
            <person name="Ramirez L."/>
            <person name="Alfaro M."/>
            <person name="Sun H."/>
            <person name="Tritt A."/>
            <person name="Yoshinaga Y."/>
            <person name="Zwiers L.-H."/>
            <person name="Turgeon B."/>
            <person name="Goodwin S."/>
            <person name="Spatafora J."/>
            <person name="Crous P."/>
            <person name="Grigoriev I."/>
        </authorList>
    </citation>
    <scope>NUCLEOTIDE SEQUENCE</scope>
    <source>
        <strain evidence="4">CBS 122368</strain>
    </source>
</reference>
<dbReference type="InterPro" id="IPR051164">
    <property type="entry name" value="NmrA-like_oxidored"/>
</dbReference>
<comment type="similarity">
    <text evidence="1">Belongs to the NmrA-type oxidoreductase family.</text>
</comment>
<evidence type="ECO:0000313" key="4">
    <source>
        <dbReference type="EMBL" id="KAF2242950.1"/>
    </source>
</evidence>
<dbReference type="SUPFAM" id="SSF51735">
    <property type="entry name" value="NAD(P)-binding Rossmann-fold domains"/>
    <property type="match status" value="1"/>
</dbReference>
<organism evidence="4 5">
    <name type="scientific">Trematosphaeria pertusa</name>
    <dbReference type="NCBI Taxonomy" id="390896"/>
    <lineage>
        <taxon>Eukaryota</taxon>
        <taxon>Fungi</taxon>
        <taxon>Dikarya</taxon>
        <taxon>Ascomycota</taxon>
        <taxon>Pezizomycotina</taxon>
        <taxon>Dothideomycetes</taxon>
        <taxon>Pleosporomycetidae</taxon>
        <taxon>Pleosporales</taxon>
        <taxon>Massarineae</taxon>
        <taxon>Trematosphaeriaceae</taxon>
        <taxon>Trematosphaeria</taxon>
    </lineage>
</organism>
<keyword evidence="5" id="KW-1185">Reference proteome</keyword>
<sequence>MTRAILVIGATGKQGGSVIRTLQETDFKIVALTRDTASPSAQKLSNSSRNVKLLQGDLSNAPAIFEGAKRVAKNTVWGVYGMHPAGAGKSVEKKQGNALIDAAITADVRFFVYSSIDRGGERSSSNPTSIRNWASKYHIEKHLEQVAAGTGMRFCVLRPTGFMEELTPDFGGKAMAKMWDVALKDKSLQLVATKDIGWFAAQAFKHPDEFAGRYISLAGDELTFRQANEIFKAKFGKDMPGTFGLVARGLLHAMKDIGAIFKWFKDEGNAVDIEELGRMNPELMDFGAWLERERAFRSK</sequence>
<evidence type="ECO:0000313" key="5">
    <source>
        <dbReference type="Proteomes" id="UP000800094"/>
    </source>
</evidence>
<dbReference type="InterPro" id="IPR036291">
    <property type="entry name" value="NAD(P)-bd_dom_sf"/>
</dbReference>
<dbReference type="PANTHER" id="PTHR42748">
    <property type="entry name" value="NITROGEN METABOLITE REPRESSION PROTEIN NMRA FAMILY MEMBER"/>
    <property type="match status" value="1"/>
</dbReference>
<dbReference type="GO" id="GO:0005634">
    <property type="term" value="C:nucleus"/>
    <property type="evidence" value="ECO:0007669"/>
    <property type="project" value="TreeGrafter"/>
</dbReference>
<dbReference type="Gene3D" id="3.40.50.720">
    <property type="entry name" value="NAD(P)-binding Rossmann-like Domain"/>
    <property type="match status" value="1"/>
</dbReference>
<gene>
    <name evidence="4" type="ORF">BU26DRAFT_122429</name>
</gene>
<evidence type="ECO:0000256" key="1">
    <source>
        <dbReference type="ARBA" id="ARBA00006328"/>
    </source>
</evidence>
<dbReference type="Gene3D" id="3.90.25.10">
    <property type="entry name" value="UDP-galactose 4-epimerase, domain 1"/>
    <property type="match status" value="1"/>
</dbReference>
<dbReference type="Pfam" id="PF05368">
    <property type="entry name" value="NmrA"/>
    <property type="match status" value="1"/>
</dbReference>
<accession>A0A6A6I058</accession>
<dbReference type="RefSeq" id="XP_033677954.1">
    <property type="nucleotide sequence ID" value="XM_033819541.1"/>
</dbReference>
<dbReference type="EMBL" id="ML987206">
    <property type="protein sequence ID" value="KAF2242950.1"/>
    <property type="molecule type" value="Genomic_DNA"/>
</dbReference>
<dbReference type="InterPro" id="IPR008030">
    <property type="entry name" value="NmrA-like"/>
</dbReference>
<evidence type="ECO:0000256" key="2">
    <source>
        <dbReference type="ARBA" id="ARBA00022857"/>
    </source>
</evidence>
<keyword evidence="2" id="KW-0521">NADP</keyword>
<dbReference type="Proteomes" id="UP000800094">
    <property type="component" value="Unassembled WGS sequence"/>
</dbReference>
<dbReference type="PANTHER" id="PTHR42748:SF7">
    <property type="entry name" value="NMRA LIKE REDOX SENSOR 1-RELATED"/>
    <property type="match status" value="1"/>
</dbReference>